<evidence type="ECO:0000256" key="2">
    <source>
        <dbReference type="SAM" id="Phobius"/>
    </source>
</evidence>
<name>A0A8E0VML0_9TREM</name>
<comment type="similarity">
    <text evidence="1">Belongs to the TPPP family.</text>
</comment>
<keyword evidence="2" id="KW-0472">Membrane</keyword>
<dbReference type="Gene3D" id="1.10.238.10">
    <property type="entry name" value="EF-hand"/>
    <property type="match status" value="1"/>
</dbReference>
<keyword evidence="2" id="KW-0812">Transmembrane</keyword>
<organism evidence="3 4">
    <name type="scientific">Fasciolopsis buskii</name>
    <dbReference type="NCBI Taxonomy" id="27845"/>
    <lineage>
        <taxon>Eukaryota</taxon>
        <taxon>Metazoa</taxon>
        <taxon>Spiralia</taxon>
        <taxon>Lophotrochozoa</taxon>
        <taxon>Platyhelminthes</taxon>
        <taxon>Trematoda</taxon>
        <taxon>Digenea</taxon>
        <taxon>Plagiorchiida</taxon>
        <taxon>Echinostomata</taxon>
        <taxon>Echinostomatoidea</taxon>
        <taxon>Fasciolidae</taxon>
        <taxon>Fasciolopsis</taxon>
    </lineage>
</organism>
<accession>A0A8E0VML0</accession>
<keyword evidence="4" id="KW-1185">Reference proteome</keyword>
<dbReference type="Pfam" id="PF05517">
    <property type="entry name" value="p25-alpha"/>
    <property type="match status" value="1"/>
</dbReference>
<dbReference type="InterPro" id="IPR008907">
    <property type="entry name" value="TPP/p25"/>
</dbReference>
<comment type="caution">
    <text evidence="3">The sequence shown here is derived from an EMBL/GenBank/DDBJ whole genome shotgun (WGS) entry which is preliminary data.</text>
</comment>
<evidence type="ECO:0000256" key="1">
    <source>
        <dbReference type="ARBA" id="ARBA00010994"/>
    </source>
</evidence>
<dbReference type="GO" id="GO:0015631">
    <property type="term" value="F:tubulin binding"/>
    <property type="evidence" value="ECO:0007669"/>
    <property type="project" value="InterPro"/>
</dbReference>
<evidence type="ECO:0000313" key="3">
    <source>
        <dbReference type="EMBL" id="KAA0194223.1"/>
    </source>
</evidence>
<feature type="transmembrane region" description="Helical" evidence="2">
    <location>
        <begin position="150"/>
        <end position="167"/>
    </location>
</feature>
<dbReference type="OrthoDB" id="6269362at2759"/>
<evidence type="ECO:0000313" key="4">
    <source>
        <dbReference type="Proteomes" id="UP000728185"/>
    </source>
</evidence>
<sequence>MSVELQKSFNAFCNFVKKGSNTASDKTLKKICTDCNIYCKGLDANRVDIEFRAQFGNTKRLKPHLLFLLLFGCAIPHLFSGLVEQHFSFLMTSTKHVNCSAKFTDERANTGADKSVGTRKSVTPKIFSNSWDSVHSFAIYCSIPCRFDEIVHGTSIIIIIVIITFLYPQVWCKKLRIHPSGHMIWASTVQPNGCLVEE</sequence>
<keyword evidence="2" id="KW-1133">Transmembrane helix</keyword>
<feature type="transmembrane region" description="Helical" evidence="2">
    <location>
        <begin position="65"/>
        <end position="83"/>
    </location>
</feature>
<dbReference type="GO" id="GO:0046785">
    <property type="term" value="P:microtubule polymerization"/>
    <property type="evidence" value="ECO:0007669"/>
    <property type="project" value="InterPro"/>
</dbReference>
<dbReference type="AlphaFoldDB" id="A0A8E0VML0"/>
<dbReference type="Proteomes" id="UP000728185">
    <property type="component" value="Unassembled WGS sequence"/>
</dbReference>
<gene>
    <name evidence="3" type="ORF">FBUS_07543</name>
</gene>
<protein>
    <submittedName>
        <fullName evidence="3">Uncharacterized protein</fullName>
    </submittedName>
</protein>
<dbReference type="InterPro" id="IPR011992">
    <property type="entry name" value="EF-hand-dom_pair"/>
</dbReference>
<dbReference type="EMBL" id="LUCM01004516">
    <property type="protein sequence ID" value="KAA0194223.1"/>
    <property type="molecule type" value="Genomic_DNA"/>
</dbReference>
<reference evidence="3" key="1">
    <citation type="submission" date="2019-05" db="EMBL/GenBank/DDBJ databases">
        <title>Annotation for the trematode Fasciolopsis buski.</title>
        <authorList>
            <person name="Choi Y.-J."/>
        </authorList>
    </citation>
    <scope>NUCLEOTIDE SEQUENCE</scope>
    <source>
        <strain evidence="3">HT</strain>
        <tissue evidence="3">Whole worm</tissue>
    </source>
</reference>
<proteinExistence type="inferred from homology"/>
<dbReference type="SUPFAM" id="SSF47473">
    <property type="entry name" value="EF-hand"/>
    <property type="match status" value="1"/>
</dbReference>